<evidence type="ECO:0000313" key="1">
    <source>
        <dbReference type="EMBL" id="KHG03181.1"/>
    </source>
</evidence>
<dbReference type="EMBL" id="JRRC01332334">
    <property type="protein sequence ID" value="KHG03181.1"/>
    <property type="molecule type" value="Genomic_DNA"/>
</dbReference>
<reference evidence="2" key="1">
    <citation type="submission" date="2014-09" db="EMBL/GenBank/DDBJ databases">
        <authorList>
            <person name="Mudge J."/>
            <person name="Ramaraj T."/>
            <person name="Lindquist I.E."/>
            <person name="Bharti A.K."/>
            <person name="Sundararajan A."/>
            <person name="Cameron C.T."/>
            <person name="Woodward J.E."/>
            <person name="May G.D."/>
            <person name="Brubaker C."/>
            <person name="Broadhvest J."/>
            <person name="Wilkins T.A."/>
        </authorList>
    </citation>
    <scope>NUCLEOTIDE SEQUENCE</scope>
    <source>
        <strain evidence="2">cv. AKA8401</strain>
    </source>
</reference>
<accession>A0A0B0MW60</accession>
<proteinExistence type="predicted"/>
<gene>
    <name evidence="1" type="ORF">F383_27814</name>
</gene>
<keyword evidence="2" id="KW-1185">Reference proteome</keyword>
<evidence type="ECO:0000313" key="2">
    <source>
        <dbReference type="Proteomes" id="UP000032142"/>
    </source>
</evidence>
<organism evidence="1 2">
    <name type="scientific">Gossypium arboreum</name>
    <name type="common">Tree cotton</name>
    <name type="synonym">Gossypium nanking</name>
    <dbReference type="NCBI Taxonomy" id="29729"/>
    <lineage>
        <taxon>Eukaryota</taxon>
        <taxon>Viridiplantae</taxon>
        <taxon>Streptophyta</taxon>
        <taxon>Embryophyta</taxon>
        <taxon>Tracheophyta</taxon>
        <taxon>Spermatophyta</taxon>
        <taxon>Magnoliopsida</taxon>
        <taxon>eudicotyledons</taxon>
        <taxon>Gunneridae</taxon>
        <taxon>Pentapetalae</taxon>
        <taxon>rosids</taxon>
        <taxon>malvids</taxon>
        <taxon>Malvales</taxon>
        <taxon>Malvaceae</taxon>
        <taxon>Malvoideae</taxon>
        <taxon>Gossypium</taxon>
    </lineage>
</organism>
<comment type="caution">
    <text evidence="1">The sequence shown here is derived from an EMBL/GenBank/DDBJ whole genome shotgun (WGS) entry which is preliminary data.</text>
</comment>
<sequence>MKGYHLTVSWAMNFTIVNYATYCRSRIPNAPAFGSLSI</sequence>
<dbReference type="Proteomes" id="UP000032142">
    <property type="component" value="Unassembled WGS sequence"/>
</dbReference>
<protein>
    <submittedName>
        <fullName evidence="1">Uncharacterized protein</fullName>
    </submittedName>
</protein>
<dbReference type="AlphaFoldDB" id="A0A0B0MW60"/>
<name>A0A0B0MW60_GOSAR</name>